<accession>A0A485KW91</accession>
<dbReference type="InterPro" id="IPR036412">
    <property type="entry name" value="HAD-like_sf"/>
</dbReference>
<comment type="catalytic activity">
    <reaction evidence="11 15">
        <text>ATP + H2O + phospholipidSide 1 = ADP + phosphate + phospholipidSide 2.</text>
        <dbReference type="EC" id="7.6.2.1"/>
    </reaction>
</comment>
<dbReference type="Gene3D" id="2.70.150.10">
    <property type="entry name" value="Calcium-transporting ATPase, cytoplasmic transduction domain A"/>
    <property type="match status" value="1"/>
</dbReference>
<feature type="transmembrane region" description="Helical" evidence="15">
    <location>
        <begin position="1029"/>
        <end position="1048"/>
    </location>
</feature>
<evidence type="ECO:0000256" key="8">
    <source>
        <dbReference type="ARBA" id="ARBA00022967"/>
    </source>
</evidence>
<evidence type="ECO:0000256" key="6">
    <source>
        <dbReference type="ARBA" id="ARBA00022840"/>
    </source>
</evidence>
<dbReference type="SUPFAM" id="SSF56784">
    <property type="entry name" value="HAD-like"/>
    <property type="match status" value="1"/>
</dbReference>
<proteinExistence type="inferred from homology"/>
<keyword evidence="8 15" id="KW-1278">Translocase</keyword>
<keyword evidence="4 14" id="KW-0479">Metal-binding</keyword>
<dbReference type="NCBIfam" id="TIGR01494">
    <property type="entry name" value="ATPase_P-type"/>
    <property type="match status" value="1"/>
</dbReference>
<dbReference type="InterPro" id="IPR044492">
    <property type="entry name" value="P_typ_ATPase_HD_dom"/>
</dbReference>
<comment type="similarity">
    <text evidence="2 15">Belongs to the cation transport ATPase (P-type) (TC 3.A.3) family. Type IV subfamily.</text>
</comment>
<dbReference type="Gene3D" id="3.40.1110.10">
    <property type="entry name" value="Calcium-transporting ATPase, cytoplasmic domain N"/>
    <property type="match status" value="1"/>
</dbReference>
<evidence type="ECO:0000256" key="16">
    <source>
        <dbReference type="SAM" id="MobiDB-lite"/>
    </source>
</evidence>
<feature type="binding site" evidence="14">
    <location>
        <position position="432"/>
    </location>
    <ligand>
        <name>Mg(2+)</name>
        <dbReference type="ChEBI" id="CHEBI:18420"/>
    </ligand>
</feature>
<feature type="region of interest" description="Disordered" evidence="16">
    <location>
        <begin position="28"/>
        <end position="52"/>
    </location>
</feature>
<feature type="active site" description="4-aspartylphosphate intermediate" evidence="12">
    <location>
        <position position="430"/>
    </location>
</feature>
<feature type="binding site" evidence="13">
    <location>
        <position position="616"/>
    </location>
    <ligand>
        <name>ATP</name>
        <dbReference type="ChEBI" id="CHEBI:30616"/>
    </ligand>
</feature>
<evidence type="ECO:0000313" key="20">
    <source>
        <dbReference type="EMBL" id="VFT89385.1"/>
    </source>
</evidence>
<dbReference type="InterPro" id="IPR023298">
    <property type="entry name" value="ATPase_P-typ_TM_dom_sf"/>
</dbReference>
<evidence type="ECO:0000256" key="3">
    <source>
        <dbReference type="ARBA" id="ARBA00022692"/>
    </source>
</evidence>
<dbReference type="GO" id="GO:0005524">
    <property type="term" value="F:ATP binding"/>
    <property type="evidence" value="ECO:0007669"/>
    <property type="project" value="UniProtKB-UniRule"/>
</dbReference>
<dbReference type="PANTHER" id="PTHR24092:SF150">
    <property type="entry name" value="PHOSPHOLIPID-TRANSPORTING ATPASE"/>
    <property type="match status" value="1"/>
</dbReference>
<feature type="transmembrane region" description="Helical" evidence="15">
    <location>
        <begin position="363"/>
        <end position="382"/>
    </location>
</feature>
<keyword evidence="21" id="KW-1185">Reference proteome</keyword>
<dbReference type="EMBL" id="CAADRA010005394">
    <property type="protein sequence ID" value="VFT89385.1"/>
    <property type="molecule type" value="Genomic_DNA"/>
</dbReference>
<evidence type="ECO:0000256" key="4">
    <source>
        <dbReference type="ARBA" id="ARBA00022723"/>
    </source>
</evidence>
<evidence type="ECO:0000256" key="12">
    <source>
        <dbReference type="PIRSR" id="PIRSR606539-1"/>
    </source>
</evidence>
<dbReference type="SFLD" id="SFLDF00027">
    <property type="entry name" value="p-type_atpase"/>
    <property type="match status" value="1"/>
</dbReference>
<dbReference type="InterPro" id="IPR032631">
    <property type="entry name" value="P-type_ATPase_N"/>
</dbReference>
<evidence type="ECO:0000256" key="7">
    <source>
        <dbReference type="ARBA" id="ARBA00022842"/>
    </source>
</evidence>
<evidence type="ECO:0000256" key="15">
    <source>
        <dbReference type="RuleBase" id="RU362033"/>
    </source>
</evidence>
<dbReference type="InterPro" id="IPR001757">
    <property type="entry name" value="P_typ_ATPase"/>
</dbReference>
<feature type="binding site" evidence="13">
    <location>
        <position position="551"/>
    </location>
    <ligand>
        <name>ATP</name>
        <dbReference type="ChEBI" id="CHEBI:30616"/>
    </ligand>
</feature>
<evidence type="ECO:0000256" key="11">
    <source>
        <dbReference type="ARBA" id="ARBA00034036"/>
    </source>
</evidence>
<dbReference type="Gene3D" id="3.40.50.1000">
    <property type="entry name" value="HAD superfamily/HAD-like"/>
    <property type="match status" value="1"/>
</dbReference>
<feature type="transmembrane region" description="Helical" evidence="15">
    <location>
        <begin position="993"/>
        <end position="1017"/>
    </location>
</feature>
<evidence type="ECO:0000256" key="10">
    <source>
        <dbReference type="ARBA" id="ARBA00023136"/>
    </source>
</evidence>
<evidence type="ECO:0000259" key="18">
    <source>
        <dbReference type="Pfam" id="PF16212"/>
    </source>
</evidence>
<feature type="binding site" evidence="13">
    <location>
        <position position="830"/>
    </location>
    <ligand>
        <name>ATP</name>
        <dbReference type="ChEBI" id="CHEBI:30616"/>
    </ligand>
</feature>
<feature type="binding site" evidence="13">
    <location>
        <position position="735"/>
    </location>
    <ligand>
        <name>ATP</name>
        <dbReference type="ChEBI" id="CHEBI:30616"/>
    </ligand>
</feature>
<feature type="binding site" evidence="14">
    <location>
        <position position="856"/>
    </location>
    <ligand>
        <name>Mg(2+)</name>
        <dbReference type="ChEBI" id="CHEBI:18420"/>
    </ligand>
</feature>
<reference evidence="20 21" key="1">
    <citation type="submission" date="2019-03" db="EMBL/GenBank/DDBJ databases">
        <authorList>
            <person name="Gaulin E."/>
            <person name="Dumas B."/>
        </authorList>
    </citation>
    <scope>NUCLEOTIDE SEQUENCE [LARGE SCALE GENOMIC DNA]</scope>
    <source>
        <strain evidence="20">CBS 568.67</strain>
    </source>
</reference>
<dbReference type="AlphaFoldDB" id="A0A485KW91"/>
<protein>
    <recommendedName>
        <fullName evidence="15">Phospholipid-transporting ATPase</fullName>
        <ecNumber evidence="15">7.6.2.1</ecNumber>
    </recommendedName>
</protein>
<feature type="transmembrane region" description="Helical" evidence="15">
    <location>
        <begin position="324"/>
        <end position="343"/>
    </location>
</feature>
<feature type="transmembrane region" description="Helical" evidence="15">
    <location>
        <begin position="89"/>
        <end position="107"/>
    </location>
</feature>
<feature type="binding site" evidence="13">
    <location>
        <position position="654"/>
    </location>
    <ligand>
        <name>ATP</name>
        <dbReference type="ChEBI" id="CHEBI:30616"/>
    </ligand>
</feature>
<dbReference type="InterPro" id="IPR006539">
    <property type="entry name" value="P-type_ATPase_IV"/>
</dbReference>
<dbReference type="InterPro" id="IPR032630">
    <property type="entry name" value="P_typ_ATPase_c"/>
</dbReference>
<feature type="transmembrane region" description="Helical" evidence="15">
    <location>
        <begin position="1055"/>
        <end position="1078"/>
    </location>
</feature>
<dbReference type="NCBIfam" id="TIGR01652">
    <property type="entry name" value="ATPase-Plipid"/>
    <property type="match status" value="1"/>
</dbReference>
<dbReference type="FunFam" id="3.40.50.1000:FF:000014">
    <property type="entry name" value="Phospholipid-transporting ATPase"/>
    <property type="match status" value="1"/>
</dbReference>
<dbReference type="Pfam" id="PF13246">
    <property type="entry name" value="Cation_ATPase"/>
    <property type="match status" value="1"/>
</dbReference>
<evidence type="ECO:0000313" key="21">
    <source>
        <dbReference type="Proteomes" id="UP000332933"/>
    </source>
</evidence>
<feature type="binding site" evidence="14">
    <location>
        <position position="430"/>
    </location>
    <ligand>
        <name>Mg(2+)</name>
        <dbReference type="ChEBI" id="CHEBI:18420"/>
    </ligand>
</feature>
<keyword evidence="3 15" id="KW-0812">Transmembrane</keyword>
<dbReference type="GO" id="GO:0016887">
    <property type="term" value="F:ATP hydrolysis activity"/>
    <property type="evidence" value="ECO:0007669"/>
    <property type="project" value="InterPro"/>
</dbReference>
<sequence>MAHETTDHNSPKVVPAIGPSMTKALIVPSNKPHDDAGGEASEARPGHTPTRHIHVGHANAAISMWPSNRISTSLYTPYNFLFKNLFKQFARLSNMYFLFITVLQVIPQVTLSGGYPTTIVPLLFVLVVNAIKDIIEDVHRHNADNVQNATKSLEIAVLGDKPQFEPTTWSDLRVGSIVKVLQNQVIPSDLIILASSSPIGQCFTMTANLDGETNLKIRWVPFQLVGSECFEEKDAAAIWAMMEGAVIEAEEPSRRLDRFKAMLTTKDDTKISINMSNILLRGVLLRDTAWVVGVTIYTGKDTKIQQNSGETPFKASSLSKLTNVMTYQIIVLQVLLQIIAVIIEASAATPPYIPKNTQSAVNGFWLFLTYTLLFSNFVPISLQVTVDITRFFQAIILRLDPDMSSDDVGVTVRVSDLNEDLGVIQHIFTDKTGTLTSNNMEFRKCAIDGISFGNTPSEISHTPRGSVQSAQNSRMRSMLVFPKRSKREGMSPRPVLSHVNIVDRALTEKVKEEKHELFVQFFVNLAVNSAVVPIMDANSGRLVYSAISPDEEALVCAAKHFDITLLKHDTTSVTISRFGEIVHFDILQMFEFSSERKKSSIIVRERGKKSLMLYCKGADTVVFPALRAHVDSREEKRYNDMKQHLLTYAAEGLRVLCVAQRELSEEIYKEWNSRYQAAKMDTETAEEDLDKIIREIETQLDLVGITGIEDRLQDGVADALQCFRLAGIKVWMLTGDRPDTAVNIGHATQLISNDMQVIQISSKELDTSEPGSAPNVIGQILRSVAGTPKSNPSMALILDDVALELISGVESLQNQLIDASNRCKSVLCCRVSPKQKEFIVDLVRRKTGVMTLAIGDGANDVPMIQRAHVGVGIMGAEGQQAANASDYSIPEFQCLKRLLLVHGRWMNRRMAVLTMYMFYKNVLLVLPQFFFGCYCSFSGQSTYYDPLYQLFNVCFTALPIFLFSVVDEHVSADMSLQYPLLYKSQSYASIRKFWEWIFDACLSSLLILFVHLGVYSYDPLSIDGLDQGLWDLGLVMNGVVVLVVSLRLALETKCWFWFIFLGFIFSIGLWIASALAFSNLLSFGGELYHVLDVVIRPSIFLLLILLCVLCCFGAFAVQAYTTSFSPDPTDICHEIDVCGLDARHCGSRIHPEQELNKKNIPRN</sequence>
<feature type="domain" description="P-type ATPase N-terminal" evidence="17">
    <location>
        <begin position="63"/>
        <end position="116"/>
    </location>
</feature>
<feature type="transmembrane region" description="Helical" evidence="15">
    <location>
        <begin position="910"/>
        <end position="930"/>
    </location>
</feature>
<feature type="binding site" evidence="13">
    <location>
        <position position="430"/>
    </location>
    <ligand>
        <name>ATP</name>
        <dbReference type="ChEBI" id="CHEBI:30616"/>
    </ligand>
</feature>
<dbReference type="GO" id="GO:0005886">
    <property type="term" value="C:plasma membrane"/>
    <property type="evidence" value="ECO:0007669"/>
    <property type="project" value="TreeGrafter"/>
</dbReference>
<dbReference type="SFLD" id="SFLDG00002">
    <property type="entry name" value="C1.7:_P-type_atpase_like"/>
    <property type="match status" value="1"/>
</dbReference>
<evidence type="ECO:0000259" key="17">
    <source>
        <dbReference type="Pfam" id="PF16209"/>
    </source>
</evidence>
<evidence type="ECO:0000256" key="2">
    <source>
        <dbReference type="ARBA" id="ARBA00008109"/>
    </source>
</evidence>
<dbReference type="InterPro" id="IPR023214">
    <property type="entry name" value="HAD_sf"/>
</dbReference>
<dbReference type="Pfam" id="PF16212">
    <property type="entry name" value="PhoLip_ATPase_C"/>
    <property type="match status" value="1"/>
</dbReference>
<dbReference type="GO" id="GO:0140326">
    <property type="term" value="F:ATPase-coupled intramembrane lipid transporter activity"/>
    <property type="evidence" value="ECO:0007669"/>
    <property type="project" value="UniProtKB-EC"/>
</dbReference>
<dbReference type="SUPFAM" id="SSF81653">
    <property type="entry name" value="Calcium ATPase, transduction domain A"/>
    <property type="match status" value="1"/>
</dbReference>
<evidence type="ECO:0000313" key="19">
    <source>
        <dbReference type="EMBL" id="KAF0696732.1"/>
    </source>
</evidence>
<feature type="binding site" evidence="13">
    <location>
        <position position="859"/>
    </location>
    <ligand>
        <name>ATP</name>
        <dbReference type="ChEBI" id="CHEBI:30616"/>
    </ligand>
</feature>
<feature type="binding site" evidence="14">
    <location>
        <position position="860"/>
    </location>
    <ligand>
        <name>Mg(2+)</name>
        <dbReference type="ChEBI" id="CHEBI:18420"/>
    </ligand>
</feature>
<dbReference type="OrthoDB" id="377733at2759"/>
<name>A0A485KW91_9STRA</name>
<dbReference type="GO" id="GO:0000287">
    <property type="term" value="F:magnesium ion binding"/>
    <property type="evidence" value="ECO:0007669"/>
    <property type="project" value="UniProtKB-UniRule"/>
</dbReference>
<feature type="binding site" evidence="13">
    <location>
        <position position="836"/>
    </location>
    <ligand>
        <name>ATP</name>
        <dbReference type="ChEBI" id="CHEBI:30616"/>
    </ligand>
</feature>
<evidence type="ECO:0000256" key="9">
    <source>
        <dbReference type="ARBA" id="ARBA00022989"/>
    </source>
</evidence>
<dbReference type="SUPFAM" id="SSF81660">
    <property type="entry name" value="Metal cation-transporting ATPase, ATP-binding domain N"/>
    <property type="match status" value="1"/>
</dbReference>
<comment type="subcellular location">
    <subcellularLocation>
        <location evidence="1 15">Membrane</location>
        <topology evidence="1 15">Multi-pass membrane protein</topology>
    </subcellularLocation>
</comment>
<feature type="binding site" evidence="13">
    <location>
        <position position="432"/>
    </location>
    <ligand>
        <name>ATP</name>
        <dbReference type="ChEBI" id="CHEBI:30616"/>
    </ligand>
</feature>
<keyword evidence="6 13" id="KW-0067">ATP-binding</keyword>
<keyword evidence="5 13" id="KW-0547">Nucleotide-binding</keyword>
<dbReference type="InterPro" id="IPR023299">
    <property type="entry name" value="ATPase_P-typ_cyto_dom_N"/>
</dbReference>
<dbReference type="PROSITE" id="PS00154">
    <property type="entry name" value="ATPASE_E1_E2"/>
    <property type="match status" value="1"/>
</dbReference>
<keyword evidence="9 15" id="KW-1133">Transmembrane helix</keyword>
<evidence type="ECO:0000256" key="13">
    <source>
        <dbReference type="PIRSR" id="PIRSR606539-2"/>
    </source>
</evidence>
<feature type="binding site" evidence="13">
    <location>
        <position position="736"/>
    </location>
    <ligand>
        <name>ATP</name>
        <dbReference type="ChEBI" id="CHEBI:30616"/>
    </ligand>
</feature>
<feature type="binding site" evidence="13">
    <location>
        <position position="734"/>
    </location>
    <ligand>
        <name>ATP</name>
        <dbReference type="ChEBI" id="CHEBI:30616"/>
    </ligand>
</feature>
<dbReference type="InterPro" id="IPR018303">
    <property type="entry name" value="ATPase_P-typ_P_site"/>
</dbReference>
<dbReference type="EC" id="7.6.2.1" evidence="15"/>
<dbReference type="EMBL" id="VJMH01005373">
    <property type="protein sequence ID" value="KAF0696732.1"/>
    <property type="molecule type" value="Genomic_DNA"/>
</dbReference>
<feature type="compositionally biased region" description="Basic and acidic residues" evidence="16">
    <location>
        <begin position="31"/>
        <end position="45"/>
    </location>
</feature>
<dbReference type="Pfam" id="PF16209">
    <property type="entry name" value="PhoLip_ATPase_N"/>
    <property type="match status" value="1"/>
</dbReference>
<comment type="cofactor">
    <cofactor evidence="14">
        <name>Mg(2+)</name>
        <dbReference type="ChEBI" id="CHEBI:18420"/>
    </cofactor>
</comment>
<gene>
    <name evidence="20" type="primary">Aste57867_12534</name>
    <name evidence="19" type="ORF">As57867_012488</name>
    <name evidence="20" type="ORF">ASTE57867_12534</name>
</gene>
<keyword evidence="10 15" id="KW-0472">Membrane</keyword>
<dbReference type="SFLD" id="SFLDS00003">
    <property type="entry name" value="Haloacid_Dehalogenase"/>
    <property type="match status" value="1"/>
</dbReference>
<feature type="transmembrane region" description="Helical" evidence="15">
    <location>
        <begin position="1098"/>
        <end position="1117"/>
    </location>
</feature>
<feature type="transmembrane region" description="Helical" evidence="15">
    <location>
        <begin position="113"/>
        <end position="131"/>
    </location>
</feature>
<dbReference type="InterPro" id="IPR008250">
    <property type="entry name" value="ATPase_P-typ_transduc_dom_A_sf"/>
</dbReference>
<feature type="domain" description="P-type ATPase C-terminal" evidence="18">
    <location>
        <begin position="882"/>
        <end position="1126"/>
    </location>
</feature>
<feature type="binding site" evidence="13">
    <location>
        <position position="592"/>
    </location>
    <ligand>
        <name>ATP</name>
        <dbReference type="ChEBI" id="CHEBI:30616"/>
    </ligand>
</feature>
<evidence type="ECO:0000256" key="14">
    <source>
        <dbReference type="PIRSR" id="PIRSR606539-3"/>
    </source>
</evidence>
<keyword evidence="7 14" id="KW-0460">Magnesium</keyword>
<feature type="transmembrane region" description="Helical" evidence="15">
    <location>
        <begin position="950"/>
        <end position="972"/>
    </location>
</feature>
<feature type="binding site" evidence="13">
    <location>
        <position position="860"/>
    </location>
    <ligand>
        <name>ATP</name>
        <dbReference type="ChEBI" id="CHEBI:30616"/>
    </ligand>
</feature>
<reference evidence="19" key="2">
    <citation type="submission" date="2019-06" db="EMBL/GenBank/DDBJ databases">
        <title>Genomics analysis of Aphanomyces spp. identifies a new class of oomycete effector associated with host adaptation.</title>
        <authorList>
            <person name="Gaulin E."/>
        </authorList>
    </citation>
    <scope>NUCLEOTIDE SEQUENCE</scope>
    <source>
        <strain evidence="19">CBS 578.67</strain>
    </source>
</reference>
<dbReference type="GO" id="GO:0045332">
    <property type="term" value="P:phospholipid translocation"/>
    <property type="evidence" value="ECO:0007669"/>
    <property type="project" value="TreeGrafter"/>
</dbReference>
<organism evidence="20 21">
    <name type="scientific">Aphanomyces stellatus</name>
    <dbReference type="NCBI Taxonomy" id="120398"/>
    <lineage>
        <taxon>Eukaryota</taxon>
        <taxon>Sar</taxon>
        <taxon>Stramenopiles</taxon>
        <taxon>Oomycota</taxon>
        <taxon>Saprolegniomycetes</taxon>
        <taxon>Saprolegniales</taxon>
        <taxon>Verrucalvaceae</taxon>
        <taxon>Aphanomyces</taxon>
    </lineage>
</organism>
<dbReference type="SUPFAM" id="SSF81665">
    <property type="entry name" value="Calcium ATPase, transmembrane domain M"/>
    <property type="match status" value="1"/>
</dbReference>
<dbReference type="Proteomes" id="UP000332933">
    <property type="component" value="Unassembled WGS sequence"/>
</dbReference>
<dbReference type="PANTHER" id="PTHR24092">
    <property type="entry name" value="PROBABLE PHOSPHOLIPID-TRANSPORTING ATPASE"/>
    <property type="match status" value="1"/>
</dbReference>
<evidence type="ECO:0000256" key="5">
    <source>
        <dbReference type="ARBA" id="ARBA00022741"/>
    </source>
</evidence>
<evidence type="ECO:0000256" key="1">
    <source>
        <dbReference type="ARBA" id="ARBA00004141"/>
    </source>
</evidence>
<feature type="binding site" evidence="13">
    <location>
        <position position="431"/>
    </location>
    <ligand>
        <name>ATP</name>
        <dbReference type="ChEBI" id="CHEBI:30616"/>
    </ligand>
</feature>
<dbReference type="PRINTS" id="PR00119">
    <property type="entry name" value="CATATPASE"/>
</dbReference>